<dbReference type="HOGENOM" id="CLU_762103_0_0_2"/>
<gene>
    <name evidence="1" type="ORF">GYY_03160</name>
</gene>
<dbReference type="AlphaFoldDB" id="G0H445"/>
<dbReference type="EMBL" id="CP002913">
    <property type="protein sequence ID" value="AEK19511.1"/>
    <property type="molecule type" value="Genomic_DNA"/>
</dbReference>
<evidence type="ECO:0000313" key="2">
    <source>
        <dbReference type="Proteomes" id="UP000008889"/>
    </source>
</evidence>
<accession>G0H445</accession>
<reference evidence="1 2" key="1">
    <citation type="journal article" date="2011" name="J. Bacteriol.">
        <title>Complete Genome Sequence of a Nonculturable Methanococcus maripaludis Strain Extracted in a Metagenomic Survey of Petroleum Reservoir Fluids.</title>
        <authorList>
            <person name="Wang X."/>
            <person name="Greenfield P."/>
            <person name="Li D."/>
            <person name="Hendry P."/>
            <person name="Volk H."/>
            <person name="Sutherland T.D."/>
        </authorList>
    </citation>
    <scope>NUCLEOTIDE SEQUENCE [LARGE SCALE GENOMIC DNA]</scope>
    <source>
        <strain evidence="1 2">X1</strain>
    </source>
</reference>
<proteinExistence type="predicted"/>
<protein>
    <submittedName>
        <fullName evidence="1">Uncharacterized protein</fullName>
    </submittedName>
</protein>
<organism evidence="2">
    <name type="scientific">Methanococcus maripaludis X1</name>
    <dbReference type="NCBI Taxonomy" id="1053692"/>
    <lineage>
        <taxon>Archaea</taxon>
        <taxon>Methanobacteriati</taxon>
        <taxon>Methanobacteriota</taxon>
        <taxon>Methanomada group</taxon>
        <taxon>Methanococci</taxon>
        <taxon>Methanococcales</taxon>
        <taxon>Methanococcaceae</taxon>
        <taxon>Methanococcus</taxon>
    </lineage>
</organism>
<dbReference type="KEGG" id="mmd:GYY_03160"/>
<dbReference type="RefSeq" id="WP_013999002.1">
    <property type="nucleotide sequence ID" value="NC_015847.1"/>
</dbReference>
<evidence type="ECO:0000313" key="1">
    <source>
        <dbReference type="EMBL" id="AEK19511.1"/>
    </source>
</evidence>
<name>G0H445_METMI</name>
<dbReference type="PATRIC" id="fig|1053692.7.peg.622"/>
<dbReference type="Proteomes" id="UP000008889">
    <property type="component" value="Chromosome"/>
</dbReference>
<dbReference type="GeneID" id="70537503"/>
<sequence length="436" mass="50831">MILKDISQIMDKSSQKSLQLIYNSGESIKKKELFRKIGRTSGITGATILKNTGLIRETLVSSFWGKKEGYELTSIGKYLAIMLKSENNRLYPEESKYLENYDIFNEIFEIKKRNSILEALYNSEDFITYNQLVKSSGINNGLNQELNYLNNCGMTNLYKKGMGLLYSSYDYKISELGRKVYENYNNLNLENANLIHIGDTKNNNIKHQEVPTKEILVENQPKVATNILIEKNELEKPEKNENLIKNKFPPRNPHPNFNPYVNDNHNDLSKKDLGTPSIEEDIAKTEFKKLCNKKGKDFENYVMDNLFPKESFDLLYVTPDAKTNERRYVECSRKPDLQFRDKKTGNIFYVECKYRSRLFNEKFEWASNVGQAERYRNIEYLEEIPVYVAMGLMGASDNPKKVFLMPLKDIKYSGLFLSVLRNYEITESRDVFKILK</sequence>